<accession>A0AAE1HIW6</accession>
<evidence type="ECO:0000256" key="2">
    <source>
        <dbReference type="ARBA" id="ARBA00009607"/>
    </source>
</evidence>
<dbReference type="GO" id="GO:0007220">
    <property type="term" value="P:Notch receptor processing"/>
    <property type="evidence" value="ECO:0007669"/>
    <property type="project" value="TreeGrafter"/>
</dbReference>
<comment type="similarity">
    <text evidence="2">Belongs to the PEN-2 family.</text>
</comment>
<evidence type="ECO:0000256" key="8">
    <source>
        <dbReference type="SAM" id="Phobius"/>
    </source>
</evidence>
<evidence type="ECO:0000256" key="3">
    <source>
        <dbReference type="ARBA" id="ARBA00018306"/>
    </source>
</evidence>
<reference evidence="9" key="2">
    <citation type="journal article" date="2023" name="BMC Genomics">
        <title>Pest status, molecular evolution, and epigenetic factors derived from the genome assembly of Frankliniella fusca, a thysanopteran phytovirus vector.</title>
        <authorList>
            <person name="Catto M.A."/>
            <person name="Labadie P.E."/>
            <person name="Jacobson A.L."/>
            <person name="Kennedy G.G."/>
            <person name="Srinivasan R."/>
            <person name="Hunt B.G."/>
        </authorList>
    </citation>
    <scope>NUCLEOTIDE SEQUENCE</scope>
    <source>
        <strain evidence="9">PL_HMW_Pooled</strain>
    </source>
</reference>
<comment type="subcellular location">
    <subcellularLocation>
        <location evidence="1">Membrane</location>
        <topology evidence="1">Multi-pass membrane protein</topology>
    </subcellularLocation>
</comment>
<keyword evidence="6 8" id="KW-1133">Transmembrane helix</keyword>
<keyword evidence="10" id="KW-1185">Reference proteome</keyword>
<dbReference type="PANTHER" id="PTHR16318:SF0">
    <property type="entry name" value="GAMMA-SECRETASE SUBUNIT PEN-2"/>
    <property type="match status" value="1"/>
</dbReference>
<sequence>MDLSQMRNEKKLEICKYYARGGWACLPILWAVNFIWFYTEAFRKDHFQEQKQIKRYVILSGIGALIWIVALTSWVILYQAYRVSWGDWGEAISFLVATGSG</sequence>
<keyword evidence="5" id="KW-0914">Notch signaling pathway</keyword>
<dbReference type="EMBL" id="JAHWGI010001057">
    <property type="protein sequence ID" value="KAK3921983.1"/>
    <property type="molecule type" value="Genomic_DNA"/>
</dbReference>
<feature type="transmembrane region" description="Helical" evidence="8">
    <location>
        <begin position="21"/>
        <end position="38"/>
    </location>
</feature>
<evidence type="ECO:0000256" key="1">
    <source>
        <dbReference type="ARBA" id="ARBA00004141"/>
    </source>
</evidence>
<dbReference type="Pfam" id="PF10251">
    <property type="entry name" value="PEN-2"/>
    <property type="match status" value="1"/>
</dbReference>
<name>A0AAE1HIW6_9NEOP</name>
<feature type="transmembrane region" description="Helical" evidence="8">
    <location>
        <begin position="58"/>
        <end position="78"/>
    </location>
</feature>
<dbReference type="PANTHER" id="PTHR16318">
    <property type="entry name" value="GAMMA-SECRETASE SUBUNIT PEN-2"/>
    <property type="match status" value="1"/>
</dbReference>
<reference evidence="9" key="1">
    <citation type="submission" date="2021-07" db="EMBL/GenBank/DDBJ databases">
        <authorList>
            <person name="Catto M.A."/>
            <person name="Jacobson A."/>
            <person name="Kennedy G."/>
            <person name="Labadie P."/>
            <person name="Hunt B.G."/>
            <person name="Srinivasan R."/>
        </authorList>
    </citation>
    <scope>NUCLEOTIDE SEQUENCE</scope>
    <source>
        <strain evidence="9">PL_HMW_Pooled</strain>
        <tissue evidence="9">Head</tissue>
    </source>
</reference>
<proteinExistence type="inferred from homology"/>
<organism evidence="9 10">
    <name type="scientific">Frankliniella fusca</name>
    <dbReference type="NCBI Taxonomy" id="407009"/>
    <lineage>
        <taxon>Eukaryota</taxon>
        <taxon>Metazoa</taxon>
        <taxon>Ecdysozoa</taxon>
        <taxon>Arthropoda</taxon>
        <taxon>Hexapoda</taxon>
        <taxon>Insecta</taxon>
        <taxon>Pterygota</taxon>
        <taxon>Neoptera</taxon>
        <taxon>Paraneoptera</taxon>
        <taxon>Thysanoptera</taxon>
        <taxon>Terebrantia</taxon>
        <taxon>Thripoidea</taxon>
        <taxon>Thripidae</taxon>
        <taxon>Frankliniella</taxon>
    </lineage>
</organism>
<evidence type="ECO:0000256" key="4">
    <source>
        <dbReference type="ARBA" id="ARBA00022692"/>
    </source>
</evidence>
<protein>
    <recommendedName>
        <fullName evidence="3">Gamma-secretase subunit PEN-2</fullName>
    </recommendedName>
</protein>
<evidence type="ECO:0000256" key="7">
    <source>
        <dbReference type="ARBA" id="ARBA00023136"/>
    </source>
</evidence>
<keyword evidence="7 8" id="KW-0472">Membrane</keyword>
<gene>
    <name evidence="9" type="ORF">KUF71_011159</name>
</gene>
<evidence type="ECO:0000313" key="10">
    <source>
        <dbReference type="Proteomes" id="UP001219518"/>
    </source>
</evidence>
<dbReference type="GO" id="GO:0070765">
    <property type="term" value="C:gamma-secretase complex"/>
    <property type="evidence" value="ECO:0007669"/>
    <property type="project" value="TreeGrafter"/>
</dbReference>
<dbReference type="AlphaFoldDB" id="A0AAE1HIW6"/>
<dbReference type="GO" id="GO:0007219">
    <property type="term" value="P:Notch signaling pathway"/>
    <property type="evidence" value="ECO:0007669"/>
    <property type="project" value="UniProtKB-KW"/>
</dbReference>
<keyword evidence="4 8" id="KW-0812">Transmembrane</keyword>
<evidence type="ECO:0000256" key="5">
    <source>
        <dbReference type="ARBA" id="ARBA00022976"/>
    </source>
</evidence>
<evidence type="ECO:0000256" key="6">
    <source>
        <dbReference type="ARBA" id="ARBA00022989"/>
    </source>
</evidence>
<evidence type="ECO:0000313" key="9">
    <source>
        <dbReference type="EMBL" id="KAK3921983.1"/>
    </source>
</evidence>
<comment type="caution">
    <text evidence="9">The sequence shown here is derived from an EMBL/GenBank/DDBJ whole genome shotgun (WGS) entry which is preliminary data.</text>
</comment>
<dbReference type="InterPro" id="IPR019379">
    <property type="entry name" value="Gamma_Secretase_Asp_P_PEN2"/>
</dbReference>
<dbReference type="Proteomes" id="UP001219518">
    <property type="component" value="Unassembled WGS sequence"/>
</dbReference>